<keyword evidence="2 7" id="KW-0813">Transport</keyword>
<comment type="caution">
    <text evidence="9">The sequence shown here is derived from an EMBL/GenBank/DDBJ whole genome shotgun (WGS) entry which is preliminary data.</text>
</comment>
<dbReference type="AlphaFoldDB" id="A0A7X9XAX6"/>
<dbReference type="InterPro" id="IPR012910">
    <property type="entry name" value="Plug_dom"/>
</dbReference>
<dbReference type="RefSeq" id="WP_169658383.1">
    <property type="nucleotide sequence ID" value="NZ_JABANE010000056.1"/>
</dbReference>
<protein>
    <submittedName>
        <fullName evidence="9">SusC/RagA family TonB-linked outer membrane protein</fullName>
    </submittedName>
</protein>
<sequence>MGKNTILYFLIFLLQLSFIRVAEAQEKVVVTGVVSTTSGTIPGATIVTKRDPTSGTISDMDGQFKLMVLPDDILKVSFLGYKTAEVPVKGRNLIKITLREQATELDAVIVTGYGSTAKKEDLTGSISRVDSETLEKTNTASFETALQGRMAGVQVTTTGGQPGASAAVRIRGVTSIGGNSAPLYVIDGVPLQSSTANGLQQEEGGAMSTIADINPRDIKSIEVLKDASSTAIYGALGSNGVILITTRQGEEGKAKLNASVTHSTHVLPSTMYRDVLSAADFVSMREEIGYNDRLSDSVRTAIQEGKIATDWQDLIYQQGHTTDGNVRISGGAKKFNFYTSMGLYDSHGIIPNSGYNRFSFRGNMNANLSRKFKIGTTMVFSRSTSKVVNTATNFQQGNGQGSVVLQALEVWPTKEANGRDVLTQNLYEISEQNANSPLVNIHNNIQNYLASTVSGNAYVKYQPIDNFSLESRISTNISQRESSHYRKREVRVVNNNNTGWGRRRFSFTSVTNLRNTMHYRKKIGEIQTDNLLVGELRMVDNDWVQQQAKNFPSDETLYYAMGKAIEQYPSIGGNSQSQMLSGLARSVISYKNRYILTASLRADGASQFSEGNKWGYFPAAALSWKLNNERFLKNVEKLDLLKLRLGFGTNGSPAGQVGRSLNNYGTELVVFGRNQTPYFTYGAEGFTNDALRWEMTKEWNYGLDIALYKSRVTLTADYFKKDTDDLLLETVIPAYAGASSGTSKGLLNMGAIRNEGIELSLTTTNIEKSNFTWTTTFNFTSVKTTFTKLRTDSLAAGYSNGWTNGPTQRLVVGEELGTFFGLKTDGIYQYSDFREFQGMTTEEAAKKYREDIANTPGNAPEYTPWKEGDKNTALFPGQRKYLDLNKDGVINEEDKVMIGRAQPDFTWSFNSKLTYKRLELTVYIYGEHGKDIANMNNWTLGFLNGNNNTLQSIYDKRWTPENPNNLHHIARKGNNNRSILFSDNLIEDASFIRLQRVDLRYRFDFNKVKGSLTLAVDNLYTWTNYSGYNPDVSLGGNHSLKMGHDYGIYPLPTSYNVGLNLNF</sequence>
<dbReference type="Gene3D" id="2.170.130.10">
    <property type="entry name" value="TonB-dependent receptor, plug domain"/>
    <property type="match status" value="1"/>
</dbReference>
<dbReference type="SUPFAM" id="SSF49464">
    <property type="entry name" value="Carboxypeptidase regulatory domain-like"/>
    <property type="match status" value="1"/>
</dbReference>
<dbReference type="GO" id="GO:0009279">
    <property type="term" value="C:cell outer membrane"/>
    <property type="evidence" value="ECO:0007669"/>
    <property type="project" value="UniProtKB-SubCell"/>
</dbReference>
<reference evidence="9 10" key="1">
    <citation type="submission" date="2020-04" db="EMBL/GenBank/DDBJ databases">
        <title>Flammeovirga sp. SR4, a novel species isolated from seawater.</title>
        <authorList>
            <person name="Wang X."/>
        </authorList>
    </citation>
    <scope>NUCLEOTIDE SEQUENCE [LARGE SCALE GENOMIC DNA]</scope>
    <source>
        <strain evidence="9 10">ATCC 23126</strain>
    </source>
</reference>
<comment type="subcellular location">
    <subcellularLocation>
        <location evidence="1 7">Cell outer membrane</location>
        <topology evidence="1 7">Multi-pass membrane protein</topology>
    </subcellularLocation>
</comment>
<proteinExistence type="inferred from homology"/>
<dbReference type="PROSITE" id="PS52016">
    <property type="entry name" value="TONB_DEPENDENT_REC_3"/>
    <property type="match status" value="1"/>
</dbReference>
<organism evidence="9 10">
    <name type="scientific">Flammeovirga aprica JL-4</name>
    <dbReference type="NCBI Taxonomy" id="694437"/>
    <lineage>
        <taxon>Bacteria</taxon>
        <taxon>Pseudomonadati</taxon>
        <taxon>Bacteroidota</taxon>
        <taxon>Cytophagia</taxon>
        <taxon>Cytophagales</taxon>
        <taxon>Flammeovirgaceae</taxon>
        <taxon>Flammeovirga</taxon>
    </lineage>
</organism>
<evidence type="ECO:0000256" key="6">
    <source>
        <dbReference type="ARBA" id="ARBA00023237"/>
    </source>
</evidence>
<evidence type="ECO:0000256" key="1">
    <source>
        <dbReference type="ARBA" id="ARBA00004571"/>
    </source>
</evidence>
<dbReference type="Pfam" id="PF13715">
    <property type="entry name" value="CarbopepD_reg_2"/>
    <property type="match status" value="1"/>
</dbReference>
<evidence type="ECO:0000256" key="5">
    <source>
        <dbReference type="ARBA" id="ARBA00023136"/>
    </source>
</evidence>
<dbReference type="InterPro" id="IPR037066">
    <property type="entry name" value="Plug_dom_sf"/>
</dbReference>
<keyword evidence="5 7" id="KW-0472">Membrane</keyword>
<keyword evidence="6 7" id="KW-0998">Cell outer membrane</keyword>
<keyword evidence="3 7" id="KW-1134">Transmembrane beta strand</keyword>
<dbReference type="Proteomes" id="UP000576082">
    <property type="component" value="Unassembled WGS sequence"/>
</dbReference>
<feature type="domain" description="TonB-dependent receptor plug" evidence="8">
    <location>
        <begin position="119"/>
        <end position="241"/>
    </location>
</feature>
<dbReference type="SUPFAM" id="SSF56935">
    <property type="entry name" value="Porins"/>
    <property type="match status" value="1"/>
</dbReference>
<keyword evidence="10" id="KW-1185">Reference proteome</keyword>
<dbReference type="NCBIfam" id="TIGR04056">
    <property type="entry name" value="OMP_RagA_SusC"/>
    <property type="match status" value="1"/>
</dbReference>
<name>A0A7X9XAX6_9BACT</name>
<evidence type="ECO:0000256" key="4">
    <source>
        <dbReference type="ARBA" id="ARBA00022692"/>
    </source>
</evidence>
<keyword evidence="4 7" id="KW-0812">Transmembrane</keyword>
<dbReference type="InterPro" id="IPR036942">
    <property type="entry name" value="Beta-barrel_TonB_sf"/>
</dbReference>
<dbReference type="Gene3D" id="2.40.170.20">
    <property type="entry name" value="TonB-dependent receptor, beta-barrel domain"/>
    <property type="match status" value="1"/>
</dbReference>
<accession>A0A7X9XAX6</accession>
<evidence type="ECO:0000256" key="2">
    <source>
        <dbReference type="ARBA" id="ARBA00022448"/>
    </source>
</evidence>
<evidence type="ECO:0000313" key="10">
    <source>
        <dbReference type="Proteomes" id="UP000576082"/>
    </source>
</evidence>
<dbReference type="InterPro" id="IPR023996">
    <property type="entry name" value="TonB-dep_OMP_SusC/RagA"/>
</dbReference>
<gene>
    <name evidence="9" type="ORF">HHU12_19335</name>
</gene>
<dbReference type="InterPro" id="IPR023997">
    <property type="entry name" value="TonB-dep_OMP_SusC/RagA_CS"/>
</dbReference>
<dbReference type="EMBL" id="JABANE010000056">
    <property type="protein sequence ID" value="NME70137.1"/>
    <property type="molecule type" value="Genomic_DNA"/>
</dbReference>
<dbReference type="Pfam" id="PF07715">
    <property type="entry name" value="Plug"/>
    <property type="match status" value="1"/>
</dbReference>
<evidence type="ECO:0000313" key="9">
    <source>
        <dbReference type="EMBL" id="NME70137.1"/>
    </source>
</evidence>
<dbReference type="InterPro" id="IPR039426">
    <property type="entry name" value="TonB-dep_rcpt-like"/>
</dbReference>
<evidence type="ECO:0000259" key="8">
    <source>
        <dbReference type="Pfam" id="PF07715"/>
    </source>
</evidence>
<evidence type="ECO:0000256" key="7">
    <source>
        <dbReference type="PROSITE-ProRule" id="PRU01360"/>
    </source>
</evidence>
<dbReference type="InterPro" id="IPR008969">
    <property type="entry name" value="CarboxyPept-like_regulatory"/>
</dbReference>
<evidence type="ECO:0000256" key="3">
    <source>
        <dbReference type="ARBA" id="ARBA00022452"/>
    </source>
</evidence>
<comment type="similarity">
    <text evidence="7">Belongs to the TonB-dependent receptor family.</text>
</comment>
<dbReference type="NCBIfam" id="TIGR04057">
    <property type="entry name" value="SusC_RagA_signa"/>
    <property type="match status" value="1"/>
</dbReference>